<feature type="transmembrane region" description="Helical" evidence="2">
    <location>
        <begin position="37"/>
        <end position="56"/>
    </location>
</feature>
<comment type="similarity">
    <text evidence="1">Belongs to the peptidase A24 family.</text>
</comment>
<protein>
    <submittedName>
        <fullName evidence="4">Leader peptidase (Prepilin peptidase)/N-methyltransferase</fullName>
        <ecNumber evidence="4">2.1.1.-</ecNumber>
        <ecNumber evidence="4">3.4.23.43</ecNumber>
    </submittedName>
</protein>
<evidence type="ECO:0000256" key="1">
    <source>
        <dbReference type="ARBA" id="ARBA00005801"/>
    </source>
</evidence>
<keyword evidence="4" id="KW-0808">Transferase</keyword>
<dbReference type="EMBL" id="JACGWZ010000001">
    <property type="protein sequence ID" value="MBA8823520.1"/>
    <property type="molecule type" value="Genomic_DNA"/>
</dbReference>
<dbReference type="GO" id="GO:0005886">
    <property type="term" value="C:plasma membrane"/>
    <property type="evidence" value="ECO:0007669"/>
    <property type="project" value="TreeGrafter"/>
</dbReference>
<keyword evidence="4" id="KW-0489">Methyltransferase</keyword>
<feature type="domain" description="Prepilin type IV endopeptidase peptidase" evidence="3">
    <location>
        <begin position="69"/>
        <end position="176"/>
    </location>
</feature>
<dbReference type="GO" id="GO:0032259">
    <property type="term" value="P:methylation"/>
    <property type="evidence" value="ECO:0007669"/>
    <property type="project" value="UniProtKB-KW"/>
</dbReference>
<feature type="transmembrane region" description="Helical" evidence="2">
    <location>
        <begin position="6"/>
        <end position="25"/>
    </location>
</feature>
<keyword evidence="4" id="KW-0378">Hydrolase</keyword>
<evidence type="ECO:0000313" key="5">
    <source>
        <dbReference type="Proteomes" id="UP000569329"/>
    </source>
</evidence>
<dbReference type="EC" id="3.4.23.43" evidence="4"/>
<dbReference type="PANTHER" id="PTHR30487">
    <property type="entry name" value="TYPE 4 PREPILIN-LIKE PROTEINS LEADER PEPTIDE-PROCESSING ENZYME"/>
    <property type="match status" value="1"/>
</dbReference>
<dbReference type="Gene3D" id="1.20.120.1220">
    <property type="match status" value="1"/>
</dbReference>
<reference evidence="4 5" key="1">
    <citation type="submission" date="2020-07" db="EMBL/GenBank/DDBJ databases">
        <title>Sequencing the genomes of 1000 actinobacteria strains.</title>
        <authorList>
            <person name="Klenk H.-P."/>
        </authorList>
    </citation>
    <scope>NUCLEOTIDE SEQUENCE [LARGE SCALE GENOMIC DNA]</scope>
    <source>
        <strain evidence="4 5">DSM 45975</strain>
    </source>
</reference>
<dbReference type="PANTHER" id="PTHR30487:SF0">
    <property type="entry name" value="PREPILIN LEADER PEPTIDASE_N-METHYLTRANSFERASE-RELATED"/>
    <property type="match status" value="1"/>
</dbReference>
<keyword evidence="2" id="KW-0472">Membrane</keyword>
<keyword evidence="2" id="KW-1133">Transmembrane helix</keyword>
<name>A0A839DRC5_9PSEU</name>
<dbReference type="GO" id="GO:0006465">
    <property type="term" value="P:signal peptide processing"/>
    <property type="evidence" value="ECO:0007669"/>
    <property type="project" value="TreeGrafter"/>
</dbReference>
<dbReference type="GO" id="GO:0008168">
    <property type="term" value="F:methyltransferase activity"/>
    <property type="evidence" value="ECO:0007669"/>
    <property type="project" value="UniProtKB-KW"/>
</dbReference>
<organism evidence="4 5">
    <name type="scientific">Halosaccharopolyspora lacisalsi</name>
    <dbReference type="NCBI Taxonomy" id="1000566"/>
    <lineage>
        <taxon>Bacteria</taxon>
        <taxon>Bacillati</taxon>
        <taxon>Actinomycetota</taxon>
        <taxon>Actinomycetes</taxon>
        <taxon>Pseudonocardiales</taxon>
        <taxon>Pseudonocardiaceae</taxon>
        <taxon>Halosaccharopolyspora</taxon>
    </lineage>
</organism>
<dbReference type="GO" id="GO:0004190">
    <property type="term" value="F:aspartic-type endopeptidase activity"/>
    <property type="evidence" value="ECO:0007669"/>
    <property type="project" value="UniProtKB-EC"/>
</dbReference>
<dbReference type="Proteomes" id="UP000569329">
    <property type="component" value="Unassembled WGS sequence"/>
</dbReference>
<dbReference type="EC" id="2.1.1.-" evidence="4"/>
<feature type="transmembrane region" description="Helical" evidence="2">
    <location>
        <begin position="192"/>
        <end position="212"/>
    </location>
</feature>
<dbReference type="InterPro" id="IPR050882">
    <property type="entry name" value="Prepilin_peptidase/N-MTase"/>
</dbReference>
<keyword evidence="2" id="KW-0812">Transmembrane</keyword>
<proteinExistence type="inferred from homology"/>
<evidence type="ECO:0000259" key="3">
    <source>
        <dbReference type="Pfam" id="PF01478"/>
    </source>
</evidence>
<feature type="transmembrane region" description="Helical" evidence="2">
    <location>
        <begin position="160"/>
        <end position="180"/>
    </location>
</feature>
<feature type="transmembrane region" description="Helical" evidence="2">
    <location>
        <begin position="62"/>
        <end position="83"/>
    </location>
</feature>
<gene>
    <name evidence="4" type="ORF">FHX42_000849</name>
</gene>
<dbReference type="Pfam" id="PF01478">
    <property type="entry name" value="Peptidase_A24"/>
    <property type="match status" value="1"/>
</dbReference>
<evidence type="ECO:0000313" key="4">
    <source>
        <dbReference type="EMBL" id="MBA8823520.1"/>
    </source>
</evidence>
<comment type="caution">
    <text evidence="4">The sequence shown here is derived from an EMBL/GenBank/DDBJ whole genome shotgun (WGS) entry which is preliminary data.</text>
</comment>
<evidence type="ECO:0000256" key="2">
    <source>
        <dbReference type="SAM" id="Phobius"/>
    </source>
</evidence>
<sequence>MIETGIVVVAGSAGFGAGRLGSRLLCRLRRGVRPPRLWCEVAVTLLWTVVAVGEALGTTPPWWVPVPLALGWLAVLLTACDVLARRLPDALTLTAYPGCAALLAFAASWRPELVPRALVGAVVFAGCYACVGVVAPGNLGAGDVKLAGSLGALIGAVSPAAVPLVMVVAALLTLAVAAVLRRGVVPHGPSMLLPGWLVTAFPFFGVEPAPWWGPVAPP</sequence>
<accession>A0A839DRC5</accession>
<dbReference type="RefSeq" id="WP_328795892.1">
    <property type="nucleotide sequence ID" value="NZ_JACGWZ010000001.1"/>
</dbReference>
<dbReference type="InterPro" id="IPR000045">
    <property type="entry name" value="Prepilin_IV_endopep_pep"/>
</dbReference>
<keyword evidence="5" id="KW-1185">Reference proteome</keyword>
<dbReference type="AlphaFoldDB" id="A0A839DRC5"/>